<protein>
    <submittedName>
        <fullName evidence="2">Uncharacterized protein</fullName>
    </submittedName>
</protein>
<dbReference type="InterPro" id="IPR001451">
    <property type="entry name" value="Hexapep"/>
</dbReference>
<dbReference type="GO" id="GO:0008374">
    <property type="term" value="F:O-acyltransferase activity"/>
    <property type="evidence" value="ECO:0007669"/>
    <property type="project" value="TreeGrafter"/>
</dbReference>
<organism evidence="2 3">
    <name type="scientific">Drechmeria coniospora</name>
    <name type="common">Nematophagous fungus</name>
    <name type="synonym">Meria coniospora</name>
    <dbReference type="NCBI Taxonomy" id="98403"/>
    <lineage>
        <taxon>Eukaryota</taxon>
        <taxon>Fungi</taxon>
        <taxon>Dikarya</taxon>
        <taxon>Ascomycota</taxon>
        <taxon>Pezizomycotina</taxon>
        <taxon>Sordariomycetes</taxon>
        <taxon>Hypocreomycetidae</taxon>
        <taxon>Hypocreales</taxon>
        <taxon>Ophiocordycipitaceae</taxon>
        <taxon>Drechmeria</taxon>
    </lineage>
</organism>
<evidence type="ECO:0000313" key="2">
    <source>
        <dbReference type="EMBL" id="KYK57978.1"/>
    </source>
</evidence>
<dbReference type="InterPro" id="IPR051159">
    <property type="entry name" value="Hexapeptide_acetyltransf"/>
</dbReference>
<dbReference type="RefSeq" id="XP_040657330.1">
    <property type="nucleotide sequence ID" value="XM_040802297.1"/>
</dbReference>
<keyword evidence="3" id="KW-1185">Reference proteome</keyword>
<sequence length="237" mass="25388">MMVPDELAACAEFKKMVGGEKFSTSNSAAMSAHKVETMKSMSSFNDELIPEGSTLQSLKDCRMAIARTIFGELGDDVNILAPFNVTWGCNVSIGDRTYVNREVQICDDAPVSIGSDVYIGPGVCITTATHSVDWQARKRDHGTSMARPIRIGDNCWVGARATILPGVTIGRRSVVAAGAVVARDVEPEVVVGGVPARIMRSQATAARPNSCDWTRSTLVIAALAFLVSFFLASENLM</sequence>
<gene>
    <name evidence="2" type="ORF">DCS_04991</name>
</gene>
<dbReference type="Proteomes" id="UP000076580">
    <property type="component" value="Chromosome 02"/>
</dbReference>
<dbReference type="EMBL" id="LAYC01000002">
    <property type="protein sequence ID" value="KYK57978.1"/>
    <property type="molecule type" value="Genomic_DNA"/>
</dbReference>
<proteinExistence type="predicted"/>
<evidence type="ECO:0000313" key="3">
    <source>
        <dbReference type="Proteomes" id="UP000076580"/>
    </source>
</evidence>
<accession>A0A151GLL3</accession>
<dbReference type="STRING" id="98403.A0A151GLL3"/>
<dbReference type="InterPro" id="IPR018357">
    <property type="entry name" value="Hexapep_transf_CS"/>
</dbReference>
<keyword evidence="1" id="KW-0808">Transferase</keyword>
<dbReference type="PANTHER" id="PTHR23416">
    <property type="entry name" value="SIALIC ACID SYNTHASE-RELATED"/>
    <property type="match status" value="1"/>
</dbReference>
<name>A0A151GLL3_DRECN</name>
<dbReference type="InParanoid" id="A0A151GLL3"/>
<dbReference type="AlphaFoldDB" id="A0A151GLL3"/>
<dbReference type="Gene3D" id="2.160.10.10">
    <property type="entry name" value="Hexapeptide repeat proteins"/>
    <property type="match status" value="1"/>
</dbReference>
<reference evidence="2 3" key="1">
    <citation type="journal article" date="2016" name="Sci. Rep.">
        <title>Insights into Adaptations to a Near-Obligate Nematode Endoparasitic Lifestyle from the Finished Genome of Drechmeria coniospora.</title>
        <authorList>
            <person name="Zhang L."/>
            <person name="Zhou Z."/>
            <person name="Guo Q."/>
            <person name="Fokkens L."/>
            <person name="Miskei M."/>
            <person name="Pocsi I."/>
            <person name="Zhang W."/>
            <person name="Chen M."/>
            <person name="Wang L."/>
            <person name="Sun Y."/>
            <person name="Donzelli B.G."/>
            <person name="Gibson D.M."/>
            <person name="Nelson D.R."/>
            <person name="Luo J.G."/>
            <person name="Rep M."/>
            <person name="Liu H."/>
            <person name="Yang S."/>
            <person name="Wang J."/>
            <person name="Krasnoff S.B."/>
            <person name="Xu Y."/>
            <person name="Molnar I."/>
            <person name="Lin M."/>
        </authorList>
    </citation>
    <scope>NUCLEOTIDE SEQUENCE [LARGE SCALE GENOMIC DNA]</scope>
    <source>
        <strain evidence="2 3">ARSEF 6962</strain>
    </source>
</reference>
<comment type="caution">
    <text evidence="2">The sequence shown here is derived from an EMBL/GenBank/DDBJ whole genome shotgun (WGS) entry which is preliminary data.</text>
</comment>
<dbReference type="GeneID" id="63717634"/>
<dbReference type="PANTHER" id="PTHR23416:SF54">
    <property type="entry name" value="ACETYLTRANSFERASE, CYSE_LACA_LPXA_NODL FAMILY (AFU_ORTHOLOGUE AFUA_2G08430)-RELATED"/>
    <property type="match status" value="1"/>
</dbReference>
<evidence type="ECO:0000256" key="1">
    <source>
        <dbReference type="ARBA" id="ARBA00022679"/>
    </source>
</evidence>
<dbReference type="PROSITE" id="PS00101">
    <property type="entry name" value="HEXAPEP_TRANSFERASES"/>
    <property type="match status" value="1"/>
</dbReference>
<dbReference type="Pfam" id="PF14602">
    <property type="entry name" value="Hexapep_2"/>
    <property type="match status" value="1"/>
</dbReference>
<dbReference type="SUPFAM" id="SSF51161">
    <property type="entry name" value="Trimeric LpxA-like enzymes"/>
    <property type="match status" value="1"/>
</dbReference>
<dbReference type="InterPro" id="IPR011004">
    <property type="entry name" value="Trimer_LpxA-like_sf"/>
</dbReference>